<gene>
    <name evidence="1" type="ORF">EVA_07887</name>
</gene>
<reference evidence="1" key="1">
    <citation type="journal article" date="2012" name="PLoS ONE">
        <title>Gene sets for utilization of primary and secondary nutrition supplies in the distal gut of endangered iberian lynx.</title>
        <authorList>
            <person name="Alcaide M."/>
            <person name="Messina E."/>
            <person name="Richter M."/>
            <person name="Bargiela R."/>
            <person name="Peplies J."/>
            <person name="Huws S.A."/>
            <person name="Newbold C.J."/>
            <person name="Golyshin P.N."/>
            <person name="Simon M.A."/>
            <person name="Lopez G."/>
            <person name="Yakimov M.M."/>
            <person name="Ferrer M."/>
        </authorList>
    </citation>
    <scope>NUCLEOTIDE SEQUENCE</scope>
</reference>
<accession>J9CUU6</accession>
<dbReference type="EMBL" id="AMCI01001955">
    <property type="protein sequence ID" value="EJX04006.1"/>
    <property type="molecule type" value="Genomic_DNA"/>
</dbReference>
<protein>
    <submittedName>
        <fullName evidence="1">Uncharacterized protein</fullName>
    </submittedName>
</protein>
<organism evidence="1">
    <name type="scientific">gut metagenome</name>
    <dbReference type="NCBI Taxonomy" id="749906"/>
    <lineage>
        <taxon>unclassified sequences</taxon>
        <taxon>metagenomes</taxon>
        <taxon>organismal metagenomes</taxon>
    </lineage>
</organism>
<feature type="non-terminal residue" evidence="1">
    <location>
        <position position="48"/>
    </location>
</feature>
<proteinExistence type="predicted"/>
<dbReference type="AlphaFoldDB" id="J9CUU6"/>
<sequence>MYREGDEVIEVTAEGLPRIISRIARVPADQVGHDEQDQLAKLDATLKQ</sequence>
<name>J9CUU6_9ZZZZ</name>
<evidence type="ECO:0000313" key="1">
    <source>
        <dbReference type="EMBL" id="EJX04006.1"/>
    </source>
</evidence>
<comment type="caution">
    <text evidence="1">The sequence shown here is derived from an EMBL/GenBank/DDBJ whole genome shotgun (WGS) entry which is preliminary data.</text>
</comment>